<sequence>MTLLFNFKRKLIFLLIILFFISLSNVFAQRKSLVLEPLMQVPKQYTALKTMQPMTIDGDDNEAAWNKAPWSDNFVDIEGDPSKRSSQSTRFKLLWDNDYLYVFARFEEEHIWANLKDHDLPIFQDNAFEIFIDPEGDTQNYVEFQINAFSTVWDLLLTKAPRSGGASITDWDIKGLKKAVSINGTLNNPNDIDKFWNIELAIPHKTFRFGGANSMPKAGNIWKMNLTRVQRTVEIKDGKYIKKINANGRPLNPEYTCWSPQGILNFHYPERWGYVRFADEIPDNLNFLNPELEELKLKIWKYFYLQQDFKTRNGKYALNIEQLKKQYPDISFENAEGIKISATNSQFNLELESSLPDFLISLDHDGKFLVKRN</sequence>
<proteinExistence type="predicted"/>
<name>A0A1G9SGF0_9SPHI</name>
<accession>A0A1G9SGF0</accession>
<dbReference type="PANTHER" id="PTHR35532:SF5">
    <property type="entry name" value="CARBOHYDRATE-BINDING DOMAIN-CONTAINING PROTEIN"/>
    <property type="match status" value="1"/>
</dbReference>
<dbReference type="Proteomes" id="UP000199226">
    <property type="component" value="Unassembled WGS sequence"/>
</dbReference>
<evidence type="ECO:0000259" key="1">
    <source>
        <dbReference type="Pfam" id="PF06452"/>
    </source>
</evidence>
<dbReference type="OrthoDB" id="9786766at2"/>
<dbReference type="Gene3D" id="2.60.40.1190">
    <property type="match status" value="1"/>
</dbReference>
<dbReference type="EMBL" id="FNHH01000010">
    <property type="protein sequence ID" value="SDM34576.1"/>
    <property type="molecule type" value="Genomic_DNA"/>
</dbReference>
<reference evidence="3" key="1">
    <citation type="submission" date="2016-10" db="EMBL/GenBank/DDBJ databases">
        <authorList>
            <person name="Varghese N."/>
            <person name="Submissions S."/>
        </authorList>
    </citation>
    <scope>NUCLEOTIDE SEQUENCE [LARGE SCALE GENOMIC DNA]</scope>
    <source>
        <strain evidence="3">DSM 24536</strain>
    </source>
</reference>
<dbReference type="Pfam" id="PF06452">
    <property type="entry name" value="CBM9_1"/>
    <property type="match status" value="1"/>
</dbReference>
<feature type="domain" description="Carbohydrate-binding" evidence="1">
    <location>
        <begin position="56"/>
        <end position="153"/>
    </location>
</feature>
<dbReference type="PANTHER" id="PTHR35532">
    <property type="entry name" value="SIMILAR TO POLYHYDROXYALKANOATE DEPOLYMERASE"/>
    <property type="match status" value="1"/>
</dbReference>
<dbReference type="InterPro" id="IPR010502">
    <property type="entry name" value="Carb-bd_dom_fam9"/>
</dbReference>
<keyword evidence="3" id="KW-1185">Reference proteome</keyword>
<organism evidence="2 3">
    <name type="scientific">Daejeonella rubra</name>
    <dbReference type="NCBI Taxonomy" id="990371"/>
    <lineage>
        <taxon>Bacteria</taxon>
        <taxon>Pseudomonadati</taxon>
        <taxon>Bacteroidota</taxon>
        <taxon>Sphingobacteriia</taxon>
        <taxon>Sphingobacteriales</taxon>
        <taxon>Sphingobacteriaceae</taxon>
        <taxon>Daejeonella</taxon>
    </lineage>
</organism>
<gene>
    <name evidence="2" type="ORF">SAMN05421813_11048</name>
</gene>
<evidence type="ECO:0000313" key="3">
    <source>
        <dbReference type="Proteomes" id="UP000199226"/>
    </source>
</evidence>
<dbReference type="AlphaFoldDB" id="A0A1G9SGF0"/>
<dbReference type="SUPFAM" id="SSF49344">
    <property type="entry name" value="CBD9-like"/>
    <property type="match status" value="1"/>
</dbReference>
<dbReference type="STRING" id="990371.SAMN05421813_11048"/>
<evidence type="ECO:0000313" key="2">
    <source>
        <dbReference type="EMBL" id="SDM34576.1"/>
    </source>
</evidence>
<dbReference type="GO" id="GO:0016052">
    <property type="term" value="P:carbohydrate catabolic process"/>
    <property type="evidence" value="ECO:0007669"/>
    <property type="project" value="InterPro"/>
</dbReference>
<dbReference type="GO" id="GO:0004553">
    <property type="term" value="F:hydrolase activity, hydrolyzing O-glycosyl compounds"/>
    <property type="evidence" value="ECO:0007669"/>
    <property type="project" value="InterPro"/>
</dbReference>
<dbReference type="CDD" id="cd09620">
    <property type="entry name" value="CBM9_like_3"/>
    <property type="match status" value="1"/>
</dbReference>
<protein>
    <submittedName>
        <fullName evidence="2">Carbohydrate family 9 binding domain-like</fullName>
    </submittedName>
</protein>
<dbReference type="GO" id="GO:0030246">
    <property type="term" value="F:carbohydrate binding"/>
    <property type="evidence" value="ECO:0007669"/>
    <property type="project" value="InterPro"/>
</dbReference>